<reference evidence="1 2" key="1">
    <citation type="journal article" date="2015" name="Appl. Microbiol. Biotechnol.">
        <title>The consequence of an additional NADH dehydrogenase paralog on the growth of Gluconobacter oxydans DSM3504.</title>
        <authorList>
            <person name="Kostner D."/>
            <person name="Luchterhand B."/>
            <person name="Junker A."/>
            <person name="Volland S."/>
            <person name="Daniel R."/>
            <person name="Buchs J."/>
            <person name="Liebl W."/>
            <person name="Ehrenreich A."/>
        </authorList>
    </citation>
    <scope>NUCLEOTIDE SEQUENCE [LARGE SCALE GENOMIC DNA]</scope>
    <source>
        <strain evidence="1">DSM 3504</strain>
    </source>
</reference>
<organism evidence="1 2">
    <name type="scientific">Gluconobacter oxydans DSM 3504</name>
    <dbReference type="NCBI Taxonomy" id="1288313"/>
    <lineage>
        <taxon>Bacteria</taxon>
        <taxon>Pseudomonadati</taxon>
        <taxon>Pseudomonadota</taxon>
        <taxon>Alphaproteobacteria</taxon>
        <taxon>Acetobacterales</taxon>
        <taxon>Acetobacteraceae</taxon>
        <taxon>Gluconobacter</taxon>
    </lineage>
</organism>
<name>A0A067Z557_GLUOY</name>
<dbReference type="InterPro" id="IPR047111">
    <property type="entry name" value="YbaP-like"/>
</dbReference>
<dbReference type="CDD" id="cd14789">
    <property type="entry name" value="Tiki"/>
    <property type="match status" value="1"/>
</dbReference>
<sequence>MMGNMALFSEGRTVNALRLFQSFAGAVLGVCTGFSMAAHAQAPRCPAAASVPDKARMAQMFQTAPDRGFLWKVTKDGHSSWLYGTLHIAKQDWLLPGPLTRAAILHSSEVALELDLNAPDTATTLRQPEDPARWAHLVQSGRKAKVDALMDQQCVPSAAFAHVAVGVEAAGVESLASRQNGYYPDYAVDGVLQGMAGSLKKPLIGLETVQMQRDLLIGPDAADEDAFIDDIVKGVSSGKTQGENQHLAEMWAASDVKRLDRYQDWCDCLNTAQERRFMTRLLDDRNVGMAQKIEKIHESGTSLFAAVGSLHMAGPKGLPALLRKDGFEVQQIVPAL</sequence>
<evidence type="ECO:0000313" key="2">
    <source>
        <dbReference type="Proteomes" id="UP000031656"/>
    </source>
</evidence>
<evidence type="ECO:0000313" key="1">
    <source>
        <dbReference type="EMBL" id="AHK71232.1"/>
    </source>
</evidence>
<accession>A0A067Z557</accession>
<dbReference type="InterPro" id="IPR002816">
    <property type="entry name" value="TraB/PrgY/GumN_fam"/>
</dbReference>
<evidence type="ECO:0008006" key="3">
    <source>
        <dbReference type="Google" id="ProtNLM"/>
    </source>
</evidence>
<protein>
    <recommendedName>
        <fullName evidence="3">GumN family protein</fullName>
    </recommendedName>
</protein>
<dbReference type="PANTHER" id="PTHR40590:SF1">
    <property type="entry name" value="CYTOPLASMIC PROTEIN"/>
    <property type="match status" value="1"/>
</dbReference>
<proteinExistence type="predicted"/>
<dbReference type="PANTHER" id="PTHR40590">
    <property type="entry name" value="CYTOPLASMIC PROTEIN-RELATED"/>
    <property type="match status" value="1"/>
</dbReference>
<dbReference type="Proteomes" id="UP000031656">
    <property type="component" value="Chromosome"/>
</dbReference>
<dbReference type="KEGG" id="goy:GLS_c13350"/>
<dbReference type="HOGENOM" id="CLU_057525_2_0_5"/>
<dbReference type="EMBL" id="CP004373">
    <property type="protein sequence ID" value="AHK71232.1"/>
    <property type="molecule type" value="Genomic_DNA"/>
</dbReference>
<dbReference type="AlphaFoldDB" id="A0A067Z557"/>
<gene>
    <name evidence="1" type="ORF">GLS_c13350</name>
</gene>
<dbReference type="Pfam" id="PF01963">
    <property type="entry name" value="TraB_PrgY_gumN"/>
    <property type="match status" value="1"/>
</dbReference>